<dbReference type="GO" id="GO:0003700">
    <property type="term" value="F:DNA-binding transcription factor activity"/>
    <property type="evidence" value="ECO:0007669"/>
    <property type="project" value="InterPro"/>
</dbReference>
<dbReference type="OrthoDB" id="3181812at2"/>
<dbReference type="Gene3D" id="1.10.10.10">
    <property type="entry name" value="Winged helix-like DNA-binding domain superfamily/Winged helix DNA-binding domain"/>
    <property type="match status" value="1"/>
</dbReference>
<dbReference type="AlphaFoldDB" id="A0A4R4YBP9"/>
<dbReference type="InterPro" id="IPR005119">
    <property type="entry name" value="LysR_subst-bd"/>
</dbReference>
<dbReference type="GO" id="GO:0003677">
    <property type="term" value="F:DNA binding"/>
    <property type="evidence" value="ECO:0007669"/>
    <property type="project" value="UniProtKB-KW"/>
</dbReference>
<keyword evidence="3" id="KW-0238">DNA-binding</keyword>
<dbReference type="FunFam" id="1.10.10.10:FF:000001">
    <property type="entry name" value="LysR family transcriptional regulator"/>
    <property type="match status" value="1"/>
</dbReference>
<evidence type="ECO:0000259" key="5">
    <source>
        <dbReference type="PROSITE" id="PS50931"/>
    </source>
</evidence>
<dbReference type="InterPro" id="IPR050950">
    <property type="entry name" value="HTH-type_LysR_regulators"/>
</dbReference>
<keyword evidence="2" id="KW-0805">Transcription regulation</keyword>
<organism evidence="6 7">
    <name type="scientific">Saccharopolyspora elongata</name>
    <dbReference type="NCBI Taxonomy" id="2530387"/>
    <lineage>
        <taxon>Bacteria</taxon>
        <taxon>Bacillati</taxon>
        <taxon>Actinomycetota</taxon>
        <taxon>Actinomycetes</taxon>
        <taxon>Pseudonocardiales</taxon>
        <taxon>Pseudonocardiaceae</taxon>
        <taxon>Saccharopolyspora</taxon>
    </lineage>
</organism>
<dbReference type="Pfam" id="PF03466">
    <property type="entry name" value="LysR_substrate"/>
    <property type="match status" value="1"/>
</dbReference>
<evidence type="ECO:0000256" key="1">
    <source>
        <dbReference type="ARBA" id="ARBA00009437"/>
    </source>
</evidence>
<evidence type="ECO:0000313" key="6">
    <source>
        <dbReference type="EMBL" id="TDD41923.1"/>
    </source>
</evidence>
<feature type="domain" description="HTH lysR-type" evidence="5">
    <location>
        <begin position="3"/>
        <end position="60"/>
    </location>
</feature>
<dbReference type="PROSITE" id="PS50931">
    <property type="entry name" value="HTH_LYSR"/>
    <property type="match status" value="1"/>
</dbReference>
<comment type="caution">
    <text evidence="6">The sequence shown here is derived from an EMBL/GenBank/DDBJ whole genome shotgun (WGS) entry which is preliminary data.</text>
</comment>
<dbReference type="Proteomes" id="UP000294947">
    <property type="component" value="Unassembled WGS sequence"/>
</dbReference>
<reference evidence="6 7" key="1">
    <citation type="submission" date="2019-03" db="EMBL/GenBank/DDBJ databases">
        <title>Draft genome sequences of novel Actinobacteria.</title>
        <authorList>
            <person name="Sahin N."/>
            <person name="Ay H."/>
            <person name="Saygin H."/>
        </authorList>
    </citation>
    <scope>NUCLEOTIDE SEQUENCE [LARGE SCALE GENOMIC DNA]</scope>
    <source>
        <strain evidence="6 7">7K502</strain>
    </source>
</reference>
<comment type="similarity">
    <text evidence="1">Belongs to the LysR transcriptional regulatory family.</text>
</comment>
<protein>
    <submittedName>
        <fullName evidence="6">LysR family transcriptional regulator</fullName>
    </submittedName>
</protein>
<keyword evidence="7" id="KW-1185">Reference proteome</keyword>
<evidence type="ECO:0000256" key="2">
    <source>
        <dbReference type="ARBA" id="ARBA00023015"/>
    </source>
</evidence>
<dbReference type="Pfam" id="PF00126">
    <property type="entry name" value="HTH_1"/>
    <property type="match status" value="1"/>
</dbReference>
<dbReference type="InterPro" id="IPR036388">
    <property type="entry name" value="WH-like_DNA-bd_sf"/>
</dbReference>
<dbReference type="Gene3D" id="3.40.190.10">
    <property type="entry name" value="Periplasmic binding protein-like II"/>
    <property type="match status" value="2"/>
</dbReference>
<evidence type="ECO:0000256" key="4">
    <source>
        <dbReference type="ARBA" id="ARBA00023163"/>
    </source>
</evidence>
<dbReference type="SUPFAM" id="SSF53850">
    <property type="entry name" value="Periplasmic binding protein-like II"/>
    <property type="match status" value="1"/>
</dbReference>
<dbReference type="EMBL" id="SMKW01000053">
    <property type="protein sequence ID" value="TDD41923.1"/>
    <property type="molecule type" value="Genomic_DNA"/>
</dbReference>
<dbReference type="PANTHER" id="PTHR30419">
    <property type="entry name" value="HTH-TYPE TRANSCRIPTIONAL REGULATOR YBHD"/>
    <property type="match status" value="1"/>
</dbReference>
<evidence type="ECO:0000256" key="3">
    <source>
        <dbReference type="ARBA" id="ARBA00023125"/>
    </source>
</evidence>
<dbReference type="GO" id="GO:0005829">
    <property type="term" value="C:cytosol"/>
    <property type="evidence" value="ECO:0007669"/>
    <property type="project" value="TreeGrafter"/>
</dbReference>
<sequence>MGVDARQLRYFLAVVEHGTMTKAAEAMHVSQPSLSQAIVGLERELRTQLFHRTGRGLVLSAAGQAALEPARRVVHGLAEVASAVEPVRELSGGRLDLVVQHLLSGWGVAVVAAFCHQYPQVAVRMIEPPNWHRIGRTVRTGTCELGLCTLPIADGEGLHTRQLASRELQIALPANHPLADGEGPLEPAALVDQRFVTSPPRTVWRTLLEEVLEETGRSPVAAVEITATSGAIPLVVAGVGVAIVAGQTVHQAREQGAVVRPLRTDVRMRVGLVHRPGPLSPAAEALIALVERDG</sequence>
<evidence type="ECO:0000313" key="7">
    <source>
        <dbReference type="Proteomes" id="UP000294947"/>
    </source>
</evidence>
<dbReference type="PRINTS" id="PR00039">
    <property type="entry name" value="HTHLYSR"/>
</dbReference>
<gene>
    <name evidence="6" type="ORF">E1288_31200</name>
</gene>
<proteinExistence type="inferred from homology"/>
<dbReference type="InterPro" id="IPR036390">
    <property type="entry name" value="WH_DNA-bd_sf"/>
</dbReference>
<keyword evidence="4" id="KW-0804">Transcription</keyword>
<dbReference type="InterPro" id="IPR000847">
    <property type="entry name" value="LysR_HTH_N"/>
</dbReference>
<name>A0A4R4YBP9_9PSEU</name>
<accession>A0A4R4YBP9</accession>
<dbReference type="SUPFAM" id="SSF46785">
    <property type="entry name" value="Winged helix' DNA-binding domain"/>
    <property type="match status" value="1"/>
</dbReference>